<proteinExistence type="predicted"/>
<accession>A0AAD5E7B0</accession>
<name>A0AAD5E7B0_UMBRA</name>
<gene>
    <name evidence="1" type="ORF">K450DRAFT_248861</name>
</gene>
<protein>
    <recommendedName>
        <fullName evidence="3">Early meiotic induction protein 1</fullName>
    </recommendedName>
</protein>
<dbReference type="InterPro" id="IPR021475">
    <property type="entry name" value="Pants/Emi1-like"/>
</dbReference>
<dbReference type="PANTHER" id="PTHR28052:SF1">
    <property type="entry name" value="UPF0545 PROTEIN C22ORF39"/>
    <property type="match status" value="1"/>
</dbReference>
<dbReference type="GeneID" id="75915645"/>
<comment type="caution">
    <text evidence="1">The sequence shown here is derived from an EMBL/GenBank/DDBJ whole genome shotgun (WGS) entry which is preliminary data.</text>
</comment>
<dbReference type="Proteomes" id="UP001206595">
    <property type="component" value="Unassembled WGS sequence"/>
</dbReference>
<reference evidence="1" key="1">
    <citation type="submission" date="2021-06" db="EMBL/GenBank/DDBJ databases">
        <authorList>
            <consortium name="DOE Joint Genome Institute"/>
            <person name="Mondo S.J."/>
            <person name="Amses K.R."/>
            <person name="Simmons D.R."/>
            <person name="Longcore J.E."/>
            <person name="Seto K."/>
            <person name="Alves G.H."/>
            <person name="Bonds A.E."/>
            <person name="Quandt C.A."/>
            <person name="Davis W.J."/>
            <person name="Chang Y."/>
            <person name="Letcher P.M."/>
            <person name="Powell M.J."/>
            <person name="Kuo A."/>
            <person name="Labutti K."/>
            <person name="Pangilinan J."/>
            <person name="Andreopoulos W."/>
            <person name="Tritt A."/>
            <person name="Riley R."/>
            <person name="Hundley H."/>
            <person name="Johnson J."/>
            <person name="Lipzen A."/>
            <person name="Barry K."/>
            <person name="Berbee M.L."/>
            <person name="Buchler N.E."/>
            <person name="Grigoriev I.V."/>
            <person name="Spatafora J.W."/>
            <person name="Stajich J.E."/>
            <person name="James T.Y."/>
        </authorList>
    </citation>
    <scope>NUCLEOTIDE SEQUENCE</scope>
    <source>
        <strain evidence="1">AG</strain>
    </source>
</reference>
<evidence type="ECO:0008006" key="3">
    <source>
        <dbReference type="Google" id="ProtNLM"/>
    </source>
</evidence>
<evidence type="ECO:0000313" key="2">
    <source>
        <dbReference type="Proteomes" id="UP001206595"/>
    </source>
</evidence>
<dbReference type="EMBL" id="MU620933">
    <property type="protein sequence ID" value="KAI8578067.1"/>
    <property type="molecule type" value="Genomic_DNA"/>
</dbReference>
<dbReference type="AlphaFoldDB" id="A0AAD5E7B0"/>
<evidence type="ECO:0000313" key="1">
    <source>
        <dbReference type="EMBL" id="KAI8578067.1"/>
    </source>
</evidence>
<reference evidence="1" key="2">
    <citation type="journal article" date="2022" name="Proc. Natl. Acad. Sci. U.S.A.">
        <title>Diploid-dominant life cycles characterize the early evolution of Fungi.</title>
        <authorList>
            <person name="Amses K.R."/>
            <person name="Simmons D.R."/>
            <person name="Longcore J.E."/>
            <person name="Mondo S.J."/>
            <person name="Seto K."/>
            <person name="Jeronimo G.H."/>
            <person name="Bonds A.E."/>
            <person name="Quandt C.A."/>
            <person name="Davis W.J."/>
            <person name="Chang Y."/>
            <person name="Federici B.A."/>
            <person name="Kuo A."/>
            <person name="LaButti K."/>
            <person name="Pangilinan J."/>
            <person name="Andreopoulos W."/>
            <person name="Tritt A."/>
            <person name="Riley R."/>
            <person name="Hundley H."/>
            <person name="Johnson J."/>
            <person name="Lipzen A."/>
            <person name="Barry K."/>
            <person name="Lang B.F."/>
            <person name="Cuomo C.A."/>
            <person name="Buchler N.E."/>
            <person name="Grigoriev I.V."/>
            <person name="Spatafora J.W."/>
            <person name="Stajich J.E."/>
            <person name="James T.Y."/>
        </authorList>
    </citation>
    <scope>NUCLEOTIDE SEQUENCE</scope>
    <source>
        <strain evidence="1">AG</strain>
    </source>
</reference>
<sequence length="119" mass="13871">MADKKDDFDFPDIELEEKDLKPEEYTCNATQAFDAVFQCYTLGEQAINYYRYGEKKDCSGKWDYFKLCISTKTKSPLHAKKLLDEHKAKTEEEKKTVRSSEDVWTLKAIPDEHTSTTTQ</sequence>
<organism evidence="1 2">
    <name type="scientific">Umbelopsis ramanniana AG</name>
    <dbReference type="NCBI Taxonomy" id="1314678"/>
    <lineage>
        <taxon>Eukaryota</taxon>
        <taxon>Fungi</taxon>
        <taxon>Fungi incertae sedis</taxon>
        <taxon>Mucoromycota</taxon>
        <taxon>Mucoromycotina</taxon>
        <taxon>Umbelopsidomycetes</taxon>
        <taxon>Umbelopsidales</taxon>
        <taxon>Umbelopsidaceae</taxon>
        <taxon>Umbelopsis</taxon>
    </lineage>
</organism>
<keyword evidence="2" id="KW-1185">Reference proteome</keyword>
<dbReference type="RefSeq" id="XP_051443071.1">
    <property type="nucleotide sequence ID" value="XM_051590301.1"/>
</dbReference>
<dbReference type="PANTHER" id="PTHR28052">
    <property type="entry name" value="UPF0545 PROTEIN C22ORF39"/>
    <property type="match status" value="1"/>
</dbReference>
<dbReference type="Pfam" id="PF11326">
    <property type="entry name" value="PANTS-like"/>
    <property type="match status" value="1"/>
</dbReference>